<dbReference type="GO" id="GO:0031080">
    <property type="term" value="C:nuclear pore outer ring"/>
    <property type="evidence" value="ECO:0007669"/>
    <property type="project" value="TreeGrafter"/>
</dbReference>
<evidence type="ECO:0000256" key="2">
    <source>
        <dbReference type="ARBA" id="ARBA00022448"/>
    </source>
</evidence>
<evidence type="ECO:0000256" key="1">
    <source>
        <dbReference type="ARBA" id="ARBA00004123"/>
    </source>
</evidence>
<name>A0AA87Z8D3_FICCA</name>
<accession>A0AA87Z8D3</accession>
<organism evidence="4 5">
    <name type="scientific">Ficus carica</name>
    <name type="common">Common fig</name>
    <dbReference type="NCBI Taxonomy" id="3494"/>
    <lineage>
        <taxon>Eukaryota</taxon>
        <taxon>Viridiplantae</taxon>
        <taxon>Streptophyta</taxon>
        <taxon>Embryophyta</taxon>
        <taxon>Tracheophyta</taxon>
        <taxon>Spermatophyta</taxon>
        <taxon>Magnoliopsida</taxon>
        <taxon>eudicotyledons</taxon>
        <taxon>Gunneridae</taxon>
        <taxon>Pentapetalae</taxon>
        <taxon>rosids</taxon>
        <taxon>fabids</taxon>
        <taxon>Rosales</taxon>
        <taxon>Moraceae</taxon>
        <taxon>Ficeae</taxon>
        <taxon>Ficus</taxon>
    </lineage>
</organism>
<protein>
    <submittedName>
        <fullName evidence="4">Uncharacterized protein</fullName>
    </submittedName>
</protein>
<evidence type="ECO:0000256" key="3">
    <source>
        <dbReference type="ARBA" id="ARBA00023242"/>
    </source>
</evidence>
<dbReference type="PANTHER" id="PTHR13405">
    <property type="entry name" value="NUCLEAR PORE COMPLEX PROTEIN NUP133"/>
    <property type="match status" value="1"/>
</dbReference>
<keyword evidence="3" id="KW-0539">Nucleus</keyword>
<dbReference type="AlphaFoldDB" id="A0AA87Z8D3"/>
<dbReference type="InterPro" id="IPR037624">
    <property type="entry name" value="Nup133-like"/>
</dbReference>
<dbReference type="GO" id="GO:0016973">
    <property type="term" value="P:poly(A)+ mRNA export from nucleus"/>
    <property type="evidence" value="ECO:0007669"/>
    <property type="project" value="TreeGrafter"/>
</dbReference>
<proteinExistence type="predicted"/>
<dbReference type="PANTHER" id="PTHR13405:SF11">
    <property type="entry name" value="NUCLEAR PORE COMPLEX PROTEIN NUP133"/>
    <property type="match status" value="1"/>
</dbReference>
<dbReference type="GO" id="GO:0006606">
    <property type="term" value="P:protein import into nucleus"/>
    <property type="evidence" value="ECO:0007669"/>
    <property type="project" value="TreeGrafter"/>
</dbReference>
<comment type="subcellular location">
    <subcellularLocation>
        <location evidence="1">Nucleus</location>
    </subcellularLocation>
</comment>
<dbReference type="EMBL" id="BTGU01007631">
    <property type="protein sequence ID" value="GMN19911.1"/>
    <property type="molecule type" value="Genomic_DNA"/>
</dbReference>
<dbReference type="GO" id="GO:0000972">
    <property type="term" value="P:transcription-dependent tethering of RNA polymerase II gene DNA at nuclear periphery"/>
    <property type="evidence" value="ECO:0007669"/>
    <property type="project" value="TreeGrafter"/>
</dbReference>
<keyword evidence="2" id="KW-0813">Transport</keyword>
<reference evidence="4" key="1">
    <citation type="submission" date="2023-07" db="EMBL/GenBank/DDBJ databases">
        <title>draft genome sequence of fig (Ficus carica).</title>
        <authorList>
            <person name="Takahashi T."/>
            <person name="Nishimura K."/>
        </authorList>
    </citation>
    <scope>NUCLEOTIDE SEQUENCE</scope>
</reference>
<evidence type="ECO:0000313" key="5">
    <source>
        <dbReference type="Proteomes" id="UP001187192"/>
    </source>
</evidence>
<sequence>MKFSSQSLSIAKRHECYNKLWKIYCDLIDSELLKNLMREGVGPNGGFSYFVFKQLYASRQFSELPRLGEEFPEELSIFLKRHQDLLWLHKLKKRQTPHYGNMVLKLQDRKRLLNLSKVAAIAGKGDEANVKRIEADLKILKLQVC</sequence>
<keyword evidence="5" id="KW-1185">Reference proteome</keyword>
<dbReference type="GO" id="GO:0017056">
    <property type="term" value="F:structural constituent of nuclear pore"/>
    <property type="evidence" value="ECO:0007669"/>
    <property type="project" value="InterPro"/>
</dbReference>
<dbReference type="Proteomes" id="UP001187192">
    <property type="component" value="Unassembled WGS sequence"/>
</dbReference>
<comment type="caution">
    <text evidence="4">The sequence shown here is derived from an EMBL/GenBank/DDBJ whole genome shotgun (WGS) entry which is preliminary data.</text>
</comment>
<evidence type="ECO:0000313" key="4">
    <source>
        <dbReference type="EMBL" id="GMN19911.1"/>
    </source>
</evidence>
<gene>
    <name evidence="4" type="ORF">TIFTF001_049962</name>
</gene>